<organism evidence="2 3">
    <name type="scientific">Silvibacterium dinghuense</name>
    <dbReference type="NCBI Taxonomy" id="1560006"/>
    <lineage>
        <taxon>Bacteria</taxon>
        <taxon>Pseudomonadati</taxon>
        <taxon>Acidobacteriota</taxon>
        <taxon>Terriglobia</taxon>
        <taxon>Terriglobales</taxon>
        <taxon>Acidobacteriaceae</taxon>
        <taxon>Silvibacterium</taxon>
    </lineage>
</organism>
<comment type="caution">
    <text evidence="2">The sequence shown here is derived from an EMBL/GenBank/DDBJ whole genome shotgun (WGS) entry which is preliminary data.</text>
</comment>
<evidence type="ECO:0000313" key="3">
    <source>
        <dbReference type="Proteomes" id="UP000290253"/>
    </source>
</evidence>
<sequence length="71" mass="8124">MAESIKKAKTPAKPRKTTTKKQASPEAARPKPTHEEIAELARRYWAERGWKDGHAEEDWLRAERALLELAS</sequence>
<name>A0A4Q1SD51_9BACT</name>
<gene>
    <name evidence="2" type="ORF">ESZ00_10070</name>
</gene>
<protein>
    <submittedName>
        <fullName evidence="2">DUF2934 domain-containing protein</fullName>
    </submittedName>
</protein>
<accession>A0A4Q1SD51</accession>
<dbReference type="InterPro" id="IPR021327">
    <property type="entry name" value="DUF2934"/>
</dbReference>
<keyword evidence="3" id="KW-1185">Reference proteome</keyword>
<feature type="compositionally biased region" description="Basic residues" evidence="1">
    <location>
        <begin position="7"/>
        <end position="19"/>
    </location>
</feature>
<proteinExistence type="predicted"/>
<dbReference type="EMBL" id="SDMK01000002">
    <property type="protein sequence ID" value="RXS94971.1"/>
    <property type="molecule type" value="Genomic_DNA"/>
</dbReference>
<evidence type="ECO:0000313" key="2">
    <source>
        <dbReference type="EMBL" id="RXS94971.1"/>
    </source>
</evidence>
<dbReference type="AlphaFoldDB" id="A0A4Q1SD51"/>
<dbReference type="Proteomes" id="UP000290253">
    <property type="component" value="Unassembled WGS sequence"/>
</dbReference>
<reference evidence="2 3" key="1">
    <citation type="journal article" date="2016" name="Int. J. Syst. Evol. Microbiol.">
        <title>Acidipila dinghuensis sp. nov., an acidobacterium isolated from forest soil.</title>
        <authorList>
            <person name="Jiang Y.W."/>
            <person name="Wang J."/>
            <person name="Chen M.H."/>
            <person name="Lv Y.Y."/>
            <person name="Qiu L.H."/>
        </authorList>
    </citation>
    <scope>NUCLEOTIDE SEQUENCE [LARGE SCALE GENOMIC DNA]</scope>
    <source>
        <strain evidence="2 3">DHOF10</strain>
    </source>
</reference>
<dbReference type="RefSeq" id="WP_129208140.1">
    <property type="nucleotide sequence ID" value="NZ_BMGU01000003.1"/>
</dbReference>
<dbReference type="Pfam" id="PF11154">
    <property type="entry name" value="DUF2934"/>
    <property type="match status" value="1"/>
</dbReference>
<feature type="region of interest" description="Disordered" evidence="1">
    <location>
        <begin position="1"/>
        <end position="35"/>
    </location>
</feature>
<evidence type="ECO:0000256" key="1">
    <source>
        <dbReference type="SAM" id="MobiDB-lite"/>
    </source>
</evidence>